<dbReference type="Pfam" id="PF23073">
    <property type="entry name" value="DUF7045"/>
    <property type="match status" value="2"/>
</dbReference>
<dbReference type="CDD" id="cd00047">
    <property type="entry name" value="PTPc"/>
    <property type="match status" value="1"/>
</dbReference>
<dbReference type="InterPro" id="IPR003595">
    <property type="entry name" value="Tyr_Pase_cat"/>
</dbReference>
<dbReference type="Gene3D" id="3.90.190.10">
    <property type="entry name" value="Protein tyrosine phosphatase superfamily"/>
    <property type="match status" value="1"/>
</dbReference>
<dbReference type="PROSITE" id="PS00383">
    <property type="entry name" value="TYR_PHOSPHATASE_1"/>
    <property type="match status" value="1"/>
</dbReference>
<dbReference type="InterPro" id="IPR055471">
    <property type="entry name" value="DUF7043"/>
</dbReference>
<dbReference type="PANTHER" id="PTHR46163:SF5">
    <property type="entry name" value="TYROSINE-PROTEIN PHOSPHATASE"/>
    <property type="match status" value="1"/>
</dbReference>
<dbReference type="Proteomes" id="UP000031036">
    <property type="component" value="Unassembled WGS sequence"/>
</dbReference>
<dbReference type="SMART" id="SM00404">
    <property type="entry name" value="PTPc_motif"/>
    <property type="match status" value="1"/>
</dbReference>
<dbReference type="AlphaFoldDB" id="A0A0B2VFJ6"/>
<evidence type="ECO:0000313" key="3">
    <source>
        <dbReference type="EMBL" id="KHN80333.1"/>
    </source>
</evidence>
<evidence type="ECO:0000259" key="2">
    <source>
        <dbReference type="PROSITE" id="PS50056"/>
    </source>
</evidence>
<dbReference type="InterPro" id="IPR052782">
    <property type="entry name" value="Oocyte-zygote_transition_reg"/>
</dbReference>
<keyword evidence="3" id="KW-0675">Receptor</keyword>
<keyword evidence="4" id="KW-1185">Reference proteome</keyword>
<gene>
    <name evidence="3" type="primary">Ptpn20</name>
    <name evidence="3" type="ORF">Tcan_06516</name>
</gene>
<dbReference type="InterPro" id="IPR016130">
    <property type="entry name" value="Tyr_Pase_AS"/>
</dbReference>
<dbReference type="InterPro" id="IPR000242">
    <property type="entry name" value="PTP_cat"/>
</dbReference>
<feature type="domain" description="Tyrosine-protein phosphatase" evidence="1">
    <location>
        <begin position="615"/>
        <end position="871"/>
    </location>
</feature>
<dbReference type="SUPFAM" id="SSF52799">
    <property type="entry name" value="(Phosphotyrosine protein) phosphatases II"/>
    <property type="match status" value="1"/>
</dbReference>
<reference evidence="3 4" key="1">
    <citation type="submission" date="2014-11" db="EMBL/GenBank/DDBJ databases">
        <title>Genetic blueprint of the zoonotic pathogen Toxocara canis.</title>
        <authorList>
            <person name="Zhu X.-Q."/>
            <person name="Korhonen P.K."/>
            <person name="Cai H."/>
            <person name="Young N.D."/>
            <person name="Nejsum P."/>
            <person name="von Samson-Himmelstjerna G."/>
            <person name="Boag P.R."/>
            <person name="Tan P."/>
            <person name="Li Q."/>
            <person name="Min J."/>
            <person name="Yang Y."/>
            <person name="Wang X."/>
            <person name="Fang X."/>
            <person name="Hall R.S."/>
            <person name="Hofmann A."/>
            <person name="Sternberg P.W."/>
            <person name="Jex A.R."/>
            <person name="Gasser R.B."/>
        </authorList>
    </citation>
    <scope>NUCLEOTIDE SEQUENCE [LARGE SCALE GENOMIC DNA]</scope>
    <source>
        <strain evidence="3">PN_DK_2014</strain>
    </source>
</reference>
<dbReference type="PROSITE" id="PS50056">
    <property type="entry name" value="TYR_PHOSPHATASE_2"/>
    <property type="match status" value="1"/>
</dbReference>
<dbReference type="InterPro" id="IPR000387">
    <property type="entry name" value="Tyr_Pase_dom"/>
</dbReference>
<dbReference type="SMART" id="SM00194">
    <property type="entry name" value="PTPc"/>
    <property type="match status" value="1"/>
</dbReference>
<dbReference type="InterPro" id="IPR029021">
    <property type="entry name" value="Prot-tyrosine_phosphatase-like"/>
</dbReference>
<sequence>MSHIAGVENAEAASCGLEGSFDVSFMKADSSLVLMQSAPAETTVYLSKDASCNAVSSNRASAAEIYTFRQRKTRENWAACSFPEWLQGEYESVSITDRTFSYSARTSESVPTISYCVAIDGQRVAVFSESKWTLFDIILSSNTCSGEFVGFHCLWFRSRSDSLVEFKTTDRRDDDDGKLCSDESAFDFSPWTAIVAKQPDPVACGFEGTYVTPKHRRDTDCYSLIVECSKKHLMKITAFNCETKAIFERKTRENWAACSFPEWLQGEYESVSITDRTFSYSARTSESVPTISYCVAIDGQRVAVFSESKWTLFDIILSSNTCSGEFVGFHCLWFRSRSDSLVEFKTTDRRDDDDGKLCSDESAFDFSPWTAIVAKQPDPVACGFEGTYVTPKHRRDTDCYSLIVECSKKHLMKITAFNCETKAIFETDCISKSRTDKLAKPPISVQPVEGNIVFVSGGYSPKSVNGPTMLENDTLIWPDESSNASYKLADESFISYLCLDNEWSHRNSSIIYDIDAQGPKMGPKPKRRIMTRAQCSVEKEVDMRRRSTKKAAGRKKLTVDGRTQLRKLAAAEHRVPIGKKFVHKRSTDSSSSTHRCSNPIEQWICSIAELGVRGIRKEFVHEVKGFVPMGAQSAWEDDKNFDKNRYEDIRLLDKTRVVIKKSPDNDDYIHASYVQVDNDITYICAQGPLPNTVQNFWIMIIQEQSKVILQLCQSIENGKQQSAEYFPTESPLTKDYGAVRIKVMEKPNTVVGLKKVIRTKIQATYSGTTHEVLHILYAGWPDHCVADSPAVCKEVRSLVHKNYEKKPIVVHCSAGIGRTGTFVAMEMAISKLKHKEIISICDLVKTLREQRMGAIQNDQQYLFVFRMVIEVLMGDDLLTKDLQVINFIKEYEDVIQRKKQERMRRTAKT</sequence>
<comment type="caution">
    <text evidence="3">The sequence shown here is derived from an EMBL/GenBank/DDBJ whole genome shotgun (WGS) entry which is preliminary data.</text>
</comment>
<name>A0A0B2VFJ6_TOXCA</name>
<evidence type="ECO:0000259" key="1">
    <source>
        <dbReference type="PROSITE" id="PS50055"/>
    </source>
</evidence>
<dbReference type="PANTHER" id="PTHR46163">
    <property type="entry name" value="TYROSINE-PROTEIN PHOSPHATASE-RELATED"/>
    <property type="match status" value="1"/>
</dbReference>
<protein>
    <submittedName>
        <fullName evidence="3">Tyrosine-protein phosphatase non-receptor type 20</fullName>
    </submittedName>
</protein>
<feature type="domain" description="Tyrosine specific protein phosphatases" evidence="2">
    <location>
        <begin position="789"/>
        <end position="862"/>
    </location>
</feature>
<dbReference type="EMBL" id="JPKZ01001748">
    <property type="protein sequence ID" value="KHN80333.1"/>
    <property type="molecule type" value="Genomic_DNA"/>
</dbReference>
<dbReference type="GO" id="GO:0004725">
    <property type="term" value="F:protein tyrosine phosphatase activity"/>
    <property type="evidence" value="ECO:0007669"/>
    <property type="project" value="InterPro"/>
</dbReference>
<organism evidence="3 4">
    <name type="scientific">Toxocara canis</name>
    <name type="common">Canine roundworm</name>
    <dbReference type="NCBI Taxonomy" id="6265"/>
    <lineage>
        <taxon>Eukaryota</taxon>
        <taxon>Metazoa</taxon>
        <taxon>Ecdysozoa</taxon>
        <taxon>Nematoda</taxon>
        <taxon>Chromadorea</taxon>
        <taxon>Rhabditida</taxon>
        <taxon>Spirurina</taxon>
        <taxon>Ascaridomorpha</taxon>
        <taxon>Ascaridoidea</taxon>
        <taxon>Toxocaridae</taxon>
        <taxon>Toxocara</taxon>
    </lineage>
</organism>
<dbReference type="InterPro" id="IPR055473">
    <property type="entry name" value="DUF7045"/>
</dbReference>
<dbReference type="Pfam" id="PF00102">
    <property type="entry name" value="Y_phosphatase"/>
    <property type="match status" value="1"/>
</dbReference>
<evidence type="ECO:0000313" key="4">
    <source>
        <dbReference type="Proteomes" id="UP000031036"/>
    </source>
</evidence>
<dbReference type="PROSITE" id="PS50055">
    <property type="entry name" value="TYR_PHOSPHATASE_PTP"/>
    <property type="match status" value="1"/>
</dbReference>
<dbReference type="PRINTS" id="PR00700">
    <property type="entry name" value="PRTYPHPHTASE"/>
</dbReference>
<dbReference type="OrthoDB" id="6380161at2759"/>
<proteinExistence type="predicted"/>
<accession>A0A0B2VFJ6</accession>
<dbReference type="Pfam" id="PF23070">
    <property type="entry name" value="DUF7043"/>
    <property type="match status" value="2"/>
</dbReference>
<dbReference type="STRING" id="6265.A0A0B2VFJ6"/>